<evidence type="ECO:0000256" key="4">
    <source>
        <dbReference type="ARBA" id="ARBA00021008"/>
    </source>
</evidence>
<dbReference type="GO" id="GO:0005743">
    <property type="term" value="C:mitochondrial inner membrane"/>
    <property type="evidence" value="ECO:0007669"/>
    <property type="project" value="UniProtKB-SubCell"/>
</dbReference>
<comment type="subcellular location">
    <subcellularLocation>
        <location evidence="1 17">Mitochondrion inner membrane</location>
        <topology evidence="1 17">Multi-pass membrane protein</topology>
    </subcellularLocation>
</comment>
<reference evidence="20" key="1">
    <citation type="submission" date="2015-06" db="EMBL/GenBank/DDBJ databases">
        <title>Complete mitochondrial genome of Andrias davidianus.</title>
        <authorList>
            <person name="Zhang X."/>
            <person name="Feng F."/>
            <person name="Gao M."/>
            <person name="Yang S."/>
            <person name="Zhang M."/>
        </authorList>
    </citation>
    <scope>NUCLEOTIDE SEQUENCE</scope>
</reference>
<evidence type="ECO:0000256" key="9">
    <source>
        <dbReference type="ARBA" id="ARBA00022967"/>
    </source>
</evidence>
<comment type="function">
    <text evidence="17">Core subunit of the mitochondrial membrane respiratory chain NADH dehydrogenase (Complex I) which catalyzes electron transfer from NADH through the respiratory chain, using ubiquinone as an electron acceptor. Essential for the catalytic activity and assembly of complex I.</text>
</comment>
<dbReference type="InterPro" id="IPR003917">
    <property type="entry name" value="NADH_UbQ_OxRdtase_chain2"/>
</dbReference>
<feature type="transmembrane region" description="Helical" evidence="17">
    <location>
        <begin position="26"/>
        <end position="44"/>
    </location>
</feature>
<feature type="transmembrane region" description="Helical" evidence="17">
    <location>
        <begin position="96"/>
        <end position="115"/>
    </location>
</feature>
<feature type="transmembrane region" description="Helical" evidence="17">
    <location>
        <begin position="122"/>
        <end position="145"/>
    </location>
</feature>
<evidence type="ECO:0000256" key="1">
    <source>
        <dbReference type="ARBA" id="ARBA00004448"/>
    </source>
</evidence>
<reference evidence="23" key="5">
    <citation type="submission" date="2016-05" db="EMBL/GenBank/DDBJ databases">
        <authorList>
            <person name="Lavstsen T."/>
            <person name="Jespersen J.S."/>
        </authorList>
    </citation>
    <scope>NUCLEOTIDE SEQUENCE</scope>
</reference>
<evidence type="ECO:0000256" key="16">
    <source>
        <dbReference type="ARBA" id="ARBA00049551"/>
    </source>
</evidence>
<evidence type="ECO:0000256" key="17">
    <source>
        <dbReference type="RuleBase" id="RU003403"/>
    </source>
</evidence>
<dbReference type="PANTHER" id="PTHR46552:SF1">
    <property type="entry name" value="NADH-UBIQUINONE OXIDOREDUCTASE CHAIN 2"/>
    <property type="match status" value="1"/>
</dbReference>
<keyword evidence="6 17" id="KW-0679">Respiratory chain</keyword>
<accession>A0A0M4C4N9</accession>
<dbReference type="GO" id="GO:0008137">
    <property type="term" value="F:NADH dehydrogenase (ubiquinone) activity"/>
    <property type="evidence" value="ECO:0007669"/>
    <property type="project" value="UniProtKB-EC"/>
</dbReference>
<feature type="domain" description="NADH dehydrogenase subunit 2 C-terminal" evidence="19">
    <location>
        <begin position="290"/>
        <end position="342"/>
    </location>
</feature>
<organism evidence="20">
    <name type="scientific">Andrias davidianus</name>
    <name type="common">Chinese giant salamander</name>
    <name type="synonym">Sieboldia davidiana</name>
    <dbReference type="NCBI Taxonomy" id="141262"/>
    <lineage>
        <taxon>Eukaryota</taxon>
        <taxon>Metazoa</taxon>
        <taxon>Chordata</taxon>
        <taxon>Craniata</taxon>
        <taxon>Vertebrata</taxon>
        <taxon>Euteleostomi</taxon>
        <taxon>Amphibia</taxon>
        <taxon>Batrachia</taxon>
        <taxon>Caudata</taxon>
        <taxon>Cryptobranchoidea</taxon>
        <taxon>Cryptobranchidae</taxon>
        <taxon>Andrias</taxon>
    </lineage>
</organism>
<evidence type="ECO:0000256" key="8">
    <source>
        <dbReference type="ARBA" id="ARBA00022792"/>
    </source>
</evidence>
<keyword evidence="11 17" id="KW-1133">Transmembrane helix</keyword>
<gene>
    <name evidence="20" type="primary">ND2</name>
</gene>
<dbReference type="EMBL" id="KX298240">
    <property type="protein sequence ID" value="APS90908.1"/>
    <property type="molecule type" value="Genomic_DNA"/>
</dbReference>
<dbReference type="PRINTS" id="PR01436">
    <property type="entry name" value="NADHDHGNASE2"/>
</dbReference>
<dbReference type="InterPro" id="IPR050175">
    <property type="entry name" value="Complex_I_Subunit_2"/>
</dbReference>
<evidence type="ECO:0000256" key="12">
    <source>
        <dbReference type="ARBA" id="ARBA00023027"/>
    </source>
</evidence>
<dbReference type="PANTHER" id="PTHR46552">
    <property type="entry name" value="NADH-UBIQUINONE OXIDOREDUCTASE CHAIN 2"/>
    <property type="match status" value="1"/>
</dbReference>
<evidence type="ECO:0000313" key="24">
    <source>
        <dbReference type="EMBL" id="APS90908.1"/>
    </source>
</evidence>
<feature type="transmembrane region" description="Helical" evidence="17">
    <location>
        <begin position="239"/>
        <end position="258"/>
    </location>
</feature>
<keyword evidence="5" id="KW-0813">Transport</keyword>
<keyword evidence="7 17" id="KW-0812">Transmembrane</keyword>
<keyword evidence="10 17" id="KW-0249">Electron transport</keyword>
<evidence type="ECO:0000259" key="18">
    <source>
        <dbReference type="Pfam" id="PF00361"/>
    </source>
</evidence>
<evidence type="ECO:0000256" key="11">
    <source>
        <dbReference type="ARBA" id="ARBA00022989"/>
    </source>
</evidence>
<dbReference type="AlphaFoldDB" id="A0A0M4C4N9"/>
<keyword evidence="14 17" id="KW-0496">Mitochondrion</keyword>
<feature type="transmembrane region" description="Helical" evidence="17">
    <location>
        <begin position="205"/>
        <end position="227"/>
    </location>
</feature>
<evidence type="ECO:0000259" key="19">
    <source>
        <dbReference type="Pfam" id="PF06444"/>
    </source>
</evidence>
<evidence type="ECO:0000256" key="10">
    <source>
        <dbReference type="ARBA" id="ARBA00022982"/>
    </source>
</evidence>
<dbReference type="Pfam" id="PF00361">
    <property type="entry name" value="Proton_antipo_M"/>
    <property type="match status" value="1"/>
</dbReference>
<evidence type="ECO:0000313" key="25">
    <source>
        <dbReference type="EMBL" id="QBC75085.1"/>
    </source>
</evidence>
<evidence type="ECO:0000313" key="20">
    <source>
        <dbReference type="EMBL" id="ALB78320.1"/>
    </source>
</evidence>
<keyword evidence="12 17" id="KW-0520">NAD</keyword>
<dbReference type="EC" id="7.1.1.2" evidence="3 17"/>
<evidence type="ECO:0000256" key="3">
    <source>
        <dbReference type="ARBA" id="ARBA00012944"/>
    </source>
</evidence>
<proteinExistence type="inferred from homology"/>
<dbReference type="InterPro" id="IPR001750">
    <property type="entry name" value="ND/Mrp_TM"/>
</dbReference>
<reference evidence="21" key="2">
    <citation type="submission" date="2015-11" db="EMBL/GenBank/DDBJ databases">
        <title>Phylogeography, deep lineage divergence and demographic expansion of the Chinese Giant Salamander, Andrias davidianus (Amphibia: Caudata).</title>
        <authorList>
            <person name="Liang Z."/>
            <person name="Chen W."/>
            <person name="Zhang S."/>
            <person name="Wang C."/>
            <person name="He S."/>
            <person name="Wu Y."/>
            <person name="Xie J."/>
            <person name="Wang D."/>
            <person name="Wei Q."/>
        </authorList>
    </citation>
    <scope>NUCLEOTIDE SEQUENCE</scope>
    <source>
        <strain evidence="22">AHHS695</strain>
        <strain evidence="21">ZJLSQY680</strain>
    </source>
</reference>
<comment type="similarity">
    <text evidence="2 17">Belongs to the complex I subunit 2 family.</text>
</comment>
<dbReference type="EMBL" id="KT119359">
    <property type="protein sequence ID" value="ALB78320.1"/>
    <property type="molecule type" value="Genomic_DNA"/>
</dbReference>
<feature type="domain" description="NADH:quinone oxidoreductase/Mrp antiporter transmembrane" evidence="18">
    <location>
        <begin position="23"/>
        <end position="289"/>
    </location>
</feature>
<evidence type="ECO:0000313" key="22">
    <source>
        <dbReference type="EMBL" id="APB92360.1"/>
    </source>
</evidence>
<dbReference type="InterPro" id="IPR010933">
    <property type="entry name" value="NADH_DH_su2_C"/>
</dbReference>
<evidence type="ECO:0000256" key="5">
    <source>
        <dbReference type="ARBA" id="ARBA00022448"/>
    </source>
</evidence>
<evidence type="ECO:0000256" key="2">
    <source>
        <dbReference type="ARBA" id="ARBA00007012"/>
    </source>
</evidence>
<keyword evidence="15 17" id="KW-0472">Membrane</keyword>
<dbReference type="GO" id="GO:0006120">
    <property type="term" value="P:mitochondrial electron transport, NADH to ubiquinone"/>
    <property type="evidence" value="ECO:0007669"/>
    <property type="project" value="InterPro"/>
</dbReference>
<dbReference type="Pfam" id="PF06444">
    <property type="entry name" value="NADH_dehy_S2_C"/>
    <property type="match status" value="1"/>
</dbReference>
<reference evidence="23" key="3">
    <citation type="journal article" date="2016" name="Mitochondrial DNA Part B Resour">
        <title>Complete mitochondrial genome of a living wild-type Chinese giant salamander Andrias davidianus (Amphibia: Cryptobranchidae) in Huangshan.</title>
        <authorList>
            <person name="Xu J.-C."/>
            <person name="Yang D.-C."/>
            <person name="Chen Y.-R."/>
            <person name="Wu Q.-N."/>
            <person name="Huang S."/>
        </authorList>
    </citation>
    <scope>NUCLEOTIDE SEQUENCE</scope>
</reference>
<feature type="transmembrane region" description="Helical" evidence="17">
    <location>
        <begin position="278"/>
        <end position="300"/>
    </location>
</feature>
<geneLocation type="mitochondrion" evidence="20"/>
<evidence type="ECO:0000256" key="13">
    <source>
        <dbReference type="ARBA" id="ARBA00023075"/>
    </source>
</evidence>
<evidence type="ECO:0000256" key="15">
    <source>
        <dbReference type="ARBA" id="ARBA00023136"/>
    </source>
</evidence>
<evidence type="ECO:0000313" key="21">
    <source>
        <dbReference type="EMBL" id="APB92347.1"/>
    </source>
</evidence>
<sequence>MSPYMLSMALSSLSIGTLTTFISHHWFLVWIGLEINTLAILPLMTKQQHPRAVESATKYFLIQASASALILFAAMINAWANGEWSILNMYTPMSSMMITIALAMKLGIAPFHLWLPDVLQGLNLFTCLIMSTWQKLAPMALLILMHNQLNTQLLMLMALLSALIGGWGGLNQTQLRKIMAYSSIAHLGWMLMVITFSPHLMTLNLMIYLILTTSMFLALLILSAHNINQLSISWVKNPMMMAIILIILVALGGLPPTTGFMPKWLILLELIKQGMTTVAFMMSMTTLLSLFFYIRLSYMISLTTSPNMSNSKFNWRFKNKTFLLMSLLIILSLMLLPITPLLTSVM</sequence>
<feature type="transmembrane region" description="Helical" evidence="17">
    <location>
        <begin position="178"/>
        <end position="199"/>
    </location>
</feature>
<name>A0A0M4C4N9_ANDDA</name>
<dbReference type="EMBL" id="KU131059">
    <property type="protein sequence ID" value="APB92347.1"/>
    <property type="molecule type" value="Genomic_DNA"/>
</dbReference>
<dbReference type="EMBL" id="MK177463">
    <property type="protein sequence ID" value="QBC75085.1"/>
    <property type="molecule type" value="Genomic_DNA"/>
</dbReference>
<keyword evidence="9 17" id="KW-1278">Translocase</keyword>
<dbReference type="EMBL" id="KX268733">
    <property type="protein sequence ID" value="API85457.1"/>
    <property type="molecule type" value="Genomic_DNA"/>
</dbReference>
<keyword evidence="8 17" id="KW-0999">Mitochondrion inner membrane</keyword>
<keyword evidence="13 17" id="KW-0830">Ubiquinone</keyword>
<evidence type="ECO:0000256" key="7">
    <source>
        <dbReference type="ARBA" id="ARBA00022692"/>
    </source>
</evidence>
<feature type="transmembrane region" description="Helical" evidence="17">
    <location>
        <begin position="56"/>
        <end position="76"/>
    </location>
</feature>
<evidence type="ECO:0000256" key="6">
    <source>
        <dbReference type="ARBA" id="ARBA00022660"/>
    </source>
</evidence>
<feature type="transmembrane region" description="Helical" evidence="17">
    <location>
        <begin position="321"/>
        <end position="342"/>
    </location>
</feature>
<dbReference type="EMBL" id="KU131060">
    <property type="protein sequence ID" value="APB92360.1"/>
    <property type="molecule type" value="Genomic_DNA"/>
</dbReference>
<reference evidence="24" key="4">
    <citation type="submission" date="2016-05" db="EMBL/GenBank/DDBJ databases">
        <title>Five complete mitochondrial genomes of the wild typical Chinese giant salamander Andrias davidianus (Amphibia: Cryptobranchidae) and phylogenetic analysis.</title>
        <authorList>
            <person name="Xu J."/>
            <person name="Yang D."/>
        </authorList>
    </citation>
    <scope>NUCLEOTIDE SEQUENCE</scope>
    <source>
        <strain evidence="24">HQ</strain>
    </source>
</reference>
<evidence type="ECO:0000256" key="14">
    <source>
        <dbReference type="ARBA" id="ARBA00023128"/>
    </source>
</evidence>
<comment type="catalytic activity">
    <reaction evidence="16 17">
        <text>a ubiquinone + NADH + 5 H(+)(in) = a ubiquinol + NAD(+) + 4 H(+)(out)</text>
        <dbReference type="Rhea" id="RHEA:29091"/>
        <dbReference type="Rhea" id="RHEA-COMP:9565"/>
        <dbReference type="Rhea" id="RHEA-COMP:9566"/>
        <dbReference type="ChEBI" id="CHEBI:15378"/>
        <dbReference type="ChEBI" id="CHEBI:16389"/>
        <dbReference type="ChEBI" id="CHEBI:17976"/>
        <dbReference type="ChEBI" id="CHEBI:57540"/>
        <dbReference type="ChEBI" id="CHEBI:57945"/>
        <dbReference type="EC" id="7.1.1.2"/>
    </reaction>
</comment>
<evidence type="ECO:0000313" key="23">
    <source>
        <dbReference type="EMBL" id="API85457.1"/>
    </source>
</evidence>
<protein>
    <recommendedName>
        <fullName evidence="4 17">NADH-ubiquinone oxidoreductase chain 2</fullName>
        <ecNumber evidence="3 17">7.1.1.2</ecNumber>
    </recommendedName>
</protein>
<reference evidence="25" key="6">
    <citation type="submission" date="2018-11" db="EMBL/GenBank/DDBJ databases">
        <title>Historical museum collections determine the evolutionary history of cryptic species radiation in the world's largest amphibians.</title>
        <authorList>
            <person name="Turvey S.T."/>
            <person name="Melissa M.M."/>
            <person name="Ian B."/>
            <person name="Selina B."/>
            <person name="Benjamin T."/>
            <person name="Robert M.W."/>
            <person name="Andrew C.A."/>
        </authorList>
    </citation>
    <scope>NUCLEOTIDE SEQUENCE</scope>
</reference>
<feature type="transmembrane region" description="Helical" evidence="17">
    <location>
        <begin position="151"/>
        <end position="171"/>
    </location>
</feature>